<evidence type="ECO:0000313" key="2">
    <source>
        <dbReference type="Proteomes" id="UP000821865"/>
    </source>
</evidence>
<dbReference type="EMBL" id="CM023474">
    <property type="protein sequence ID" value="KAH7949204.1"/>
    <property type="molecule type" value="Genomic_DNA"/>
</dbReference>
<keyword evidence="2" id="KW-1185">Reference proteome</keyword>
<comment type="caution">
    <text evidence="1">The sequence shown here is derived from an EMBL/GenBank/DDBJ whole genome shotgun (WGS) entry which is preliminary data.</text>
</comment>
<name>A0ACB8CQ28_DERSI</name>
<proteinExistence type="predicted"/>
<dbReference type="Proteomes" id="UP000821865">
    <property type="component" value="Chromosome 5"/>
</dbReference>
<accession>A0ACB8CQ28</accession>
<organism evidence="1 2">
    <name type="scientific">Dermacentor silvarum</name>
    <name type="common">Tick</name>
    <dbReference type="NCBI Taxonomy" id="543639"/>
    <lineage>
        <taxon>Eukaryota</taxon>
        <taxon>Metazoa</taxon>
        <taxon>Ecdysozoa</taxon>
        <taxon>Arthropoda</taxon>
        <taxon>Chelicerata</taxon>
        <taxon>Arachnida</taxon>
        <taxon>Acari</taxon>
        <taxon>Parasitiformes</taxon>
        <taxon>Ixodida</taxon>
        <taxon>Ixodoidea</taxon>
        <taxon>Ixodidae</taxon>
        <taxon>Rhipicephalinae</taxon>
        <taxon>Dermacentor</taxon>
    </lineage>
</organism>
<protein>
    <submittedName>
        <fullName evidence="1">Uncharacterized protein</fullName>
    </submittedName>
</protein>
<sequence length="727" mass="81430">MVDTDGGARKALRPSRAGPNLRGVRLADLEGARGVITGSTIDYRSPCTAGEHRTCRIVCQLSAWNDVLSDAYLELRKEPSRVGLLSLATLEQAYPSAAEDRKLHRCATVVYWLLKNHRCVVSVDVNLRNLGAHYMLVFAALRDNPSIKALKLGLWTYWSDHQEPRAIASCLENIEELECRLFPDWPSQILSALTILLRNTTSSSLTSIKIPKLPLRNHEAGALLEVLVTNKALKKLSMRGSDLTSAWINHRHKFHRHLVNTGSLTALSVSDLIEMRKDVFKWLLDCLRENRTLTHVALQRIVVDEDSATVVTRILTENGVLRCFNMSEMRADSEARREDFFDSWLPALTDNETLEEFTLPLSAWNQRLWKRFFGMLPTRRVTRKITIEITQDGYHSMPTVYGVLEETPGVGRLVCFKRLNPLSNSDTVWNEPSQCHAWLFHNTQDVFSAILRQLPSLSHVTCAQFRISADLLNETTSAAISSYVRTNRTLKRLCLACFSLESGADNAAGLWSDVIESLAANTSLTTLALKPRYITEHAIQSLANVLKSSRNIHTVHIDFEESADSDAFVRALSAGVAETFVLLGIYLSGYFDSRVPREWFTVRDTARRNSCLVALAAEFVSGHRRDKYCAGAFERVYGHAALPGQVAQLSSVGEADATAMVREALKSIQGIHDFMRLAGVVRDRVQCRPGAESGCAQLDSLDDNCWRRVRRYLRLDDVVDTTAPTSS</sequence>
<gene>
    <name evidence="1" type="ORF">HPB49_006382</name>
</gene>
<evidence type="ECO:0000313" key="1">
    <source>
        <dbReference type="EMBL" id="KAH7949204.1"/>
    </source>
</evidence>
<reference evidence="1" key="1">
    <citation type="submission" date="2020-05" db="EMBL/GenBank/DDBJ databases">
        <title>Large-scale comparative analyses of tick genomes elucidate their genetic diversity and vector capacities.</title>
        <authorList>
            <person name="Jia N."/>
            <person name="Wang J."/>
            <person name="Shi W."/>
            <person name="Du L."/>
            <person name="Sun Y."/>
            <person name="Zhan W."/>
            <person name="Jiang J."/>
            <person name="Wang Q."/>
            <person name="Zhang B."/>
            <person name="Ji P."/>
            <person name="Sakyi L.B."/>
            <person name="Cui X."/>
            <person name="Yuan T."/>
            <person name="Jiang B."/>
            <person name="Yang W."/>
            <person name="Lam T.T.-Y."/>
            <person name="Chang Q."/>
            <person name="Ding S."/>
            <person name="Wang X."/>
            <person name="Zhu J."/>
            <person name="Ruan X."/>
            <person name="Zhao L."/>
            <person name="Wei J."/>
            <person name="Que T."/>
            <person name="Du C."/>
            <person name="Cheng J."/>
            <person name="Dai P."/>
            <person name="Han X."/>
            <person name="Huang E."/>
            <person name="Gao Y."/>
            <person name="Liu J."/>
            <person name="Shao H."/>
            <person name="Ye R."/>
            <person name="Li L."/>
            <person name="Wei W."/>
            <person name="Wang X."/>
            <person name="Wang C."/>
            <person name="Yang T."/>
            <person name="Huo Q."/>
            <person name="Li W."/>
            <person name="Guo W."/>
            <person name="Chen H."/>
            <person name="Zhou L."/>
            <person name="Ni X."/>
            <person name="Tian J."/>
            <person name="Zhou Y."/>
            <person name="Sheng Y."/>
            <person name="Liu T."/>
            <person name="Pan Y."/>
            <person name="Xia L."/>
            <person name="Li J."/>
            <person name="Zhao F."/>
            <person name="Cao W."/>
        </authorList>
    </citation>
    <scope>NUCLEOTIDE SEQUENCE</scope>
    <source>
        <strain evidence="1">Dsil-2018</strain>
    </source>
</reference>